<evidence type="ECO:0000256" key="10">
    <source>
        <dbReference type="ARBA" id="ARBA00022771"/>
    </source>
</evidence>
<evidence type="ECO:0000313" key="24">
    <source>
        <dbReference type="Proteomes" id="UP000594262"/>
    </source>
</evidence>
<evidence type="ECO:0000256" key="17">
    <source>
        <dbReference type="SAM" id="MobiDB-lite"/>
    </source>
</evidence>
<dbReference type="SMART" id="SM00570">
    <property type="entry name" value="AWS"/>
    <property type="match status" value="1"/>
</dbReference>
<evidence type="ECO:0000259" key="20">
    <source>
        <dbReference type="PROSITE" id="PS50812"/>
    </source>
</evidence>
<dbReference type="CDD" id="cd20144">
    <property type="entry name" value="PWWP_NSD_rpt1"/>
    <property type="match status" value="1"/>
</dbReference>
<dbReference type="SUPFAM" id="SSF82199">
    <property type="entry name" value="SET domain"/>
    <property type="match status" value="1"/>
</dbReference>
<accession>A0A7M5X5D2</accession>
<evidence type="ECO:0000256" key="3">
    <source>
        <dbReference type="ARBA" id="ARBA00022454"/>
    </source>
</evidence>
<keyword evidence="15" id="KW-0539">Nucleus</keyword>
<dbReference type="InterPro" id="IPR003616">
    <property type="entry name" value="Post-SET_dom"/>
</dbReference>
<dbReference type="AlphaFoldDB" id="A0A7M5X5D2"/>
<dbReference type="GO" id="GO:0016279">
    <property type="term" value="F:protein-lysine N-methyltransferase activity"/>
    <property type="evidence" value="ECO:0007669"/>
    <property type="project" value="UniProtKB-ARBA"/>
</dbReference>
<evidence type="ECO:0000256" key="16">
    <source>
        <dbReference type="PROSITE-ProRule" id="PRU00146"/>
    </source>
</evidence>
<dbReference type="Gene3D" id="3.30.40.10">
    <property type="entry name" value="Zinc/RING finger domain, C3HC4 (zinc finger)"/>
    <property type="match status" value="4"/>
</dbReference>
<dbReference type="GO" id="GO:0140938">
    <property type="term" value="F:histone H3 methyltransferase activity"/>
    <property type="evidence" value="ECO:0007669"/>
    <property type="project" value="UniProtKB-ARBA"/>
</dbReference>
<evidence type="ECO:0000256" key="8">
    <source>
        <dbReference type="ARBA" id="ARBA00022723"/>
    </source>
</evidence>
<evidence type="ECO:0000256" key="7">
    <source>
        <dbReference type="ARBA" id="ARBA00022691"/>
    </source>
</evidence>
<keyword evidence="6" id="KW-0808">Transferase</keyword>
<feature type="compositionally biased region" description="Basic residues" evidence="17">
    <location>
        <begin position="1204"/>
        <end position="1217"/>
    </location>
</feature>
<dbReference type="GO" id="GO:0032259">
    <property type="term" value="P:methylation"/>
    <property type="evidence" value="ECO:0007669"/>
    <property type="project" value="UniProtKB-KW"/>
</dbReference>
<dbReference type="Pfam" id="PF00856">
    <property type="entry name" value="SET"/>
    <property type="match status" value="1"/>
</dbReference>
<keyword evidence="8" id="KW-0479">Metal-binding</keyword>
<evidence type="ECO:0000256" key="11">
    <source>
        <dbReference type="ARBA" id="ARBA00022833"/>
    </source>
</evidence>
<dbReference type="PROSITE" id="PS50812">
    <property type="entry name" value="PWWP"/>
    <property type="match status" value="2"/>
</dbReference>
<keyword evidence="12" id="KW-0156">Chromatin regulator</keyword>
<keyword evidence="7" id="KW-0949">S-adenosyl-L-methionine</keyword>
<dbReference type="Gene3D" id="2.170.270.10">
    <property type="entry name" value="SET domain"/>
    <property type="match status" value="1"/>
</dbReference>
<dbReference type="FunFam" id="2.30.30.140:FF:000099">
    <property type="entry name" value="Histone-lysine N-methyltransferase"/>
    <property type="match status" value="1"/>
</dbReference>
<dbReference type="InterPro" id="IPR059153">
    <property type="entry name" value="NSD_PHD-1st"/>
</dbReference>
<dbReference type="Proteomes" id="UP000594262">
    <property type="component" value="Unplaced"/>
</dbReference>
<dbReference type="EnsemblMetazoa" id="CLYHEMT018019.1">
    <property type="protein sequence ID" value="CLYHEMP018019.1"/>
    <property type="gene ID" value="CLYHEMG018019"/>
</dbReference>
<keyword evidence="9" id="KW-0677">Repeat</keyword>
<dbReference type="PROSITE" id="PS50016">
    <property type="entry name" value="ZF_PHD_2"/>
    <property type="match status" value="1"/>
</dbReference>
<keyword evidence="3" id="KW-0158">Chromosome</keyword>
<dbReference type="PROSITE" id="PS50868">
    <property type="entry name" value="POST_SET"/>
    <property type="match status" value="1"/>
</dbReference>
<dbReference type="RefSeq" id="XP_066912694.1">
    <property type="nucleotide sequence ID" value="XM_067056593.1"/>
</dbReference>
<feature type="region of interest" description="Disordered" evidence="17">
    <location>
        <begin position="292"/>
        <end position="325"/>
    </location>
</feature>
<proteinExistence type="predicted"/>
<evidence type="ECO:0008006" key="25">
    <source>
        <dbReference type="Google" id="ProtNLM"/>
    </source>
</evidence>
<feature type="region of interest" description="Disordered" evidence="17">
    <location>
        <begin position="237"/>
        <end position="273"/>
    </location>
</feature>
<dbReference type="InterPro" id="IPR001214">
    <property type="entry name" value="SET_dom"/>
</dbReference>
<name>A0A7M5X5D2_9CNID</name>
<keyword evidence="13" id="KW-0805">Transcription regulation</keyword>
<evidence type="ECO:0000259" key="19">
    <source>
        <dbReference type="PROSITE" id="PS50280"/>
    </source>
</evidence>
<dbReference type="SMART" id="SM00249">
    <property type="entry name" value="PHD"/>
    <property type="match status" value="5"/>
</dbReference>
<dbReference type="CDD" id="cd05838">
    <property type="entry name" value="PWWP_NSD_rpt2"/>
    <property type="match status" value="1"/>
</dbReference>
<evidence type="ECO:0000259" key="22">
    <source>
        <dbReference type="PROSITE" id="PS51215"/>
    </source>
</evidence>
<feature type="region of interest" description="Disordered" evidence="17">
    <location>
        <begin position="1"/>
        <end position="37"/>
    </location>
</feature>
<dbReference type="CDD" id="cd15565">
    <property type="entry name" value="PHD2_NSD"/>
    <property type="match status" value="1"/>
</dbReference>
<evidence type="ECO:0000256" key="4">
    <source>
        <dbReference type="ARBA" id="ARBA00022553"/>
    </source>
</evidence>
<dbReference type="InterPro" id="IPR013083">
    <property type="entry name" value="Znf_RING/FYVE/PHD"/>
</dbReference>
<dbReference type="Gene3D" id="2.30.30.140">
    <property type="match status" value="2"/>
</dbReference>
<dbReference type="InterPro" id="IPR019787">
    <property type="entry name" value="Znf_PHD-finger"/>
</dbReference>
<keyword evidence="14" id="KW-0804">Transcription</keyword>
<evidence type="ECO:0000256" key="9">
    <source>
        <dbReference type="ARBA" id="ARBA00022737"/>
    </source>
</evidence>
<evidence type="ECO:0000256" key="2">
    <source>
        <dbReference type="ARBA" id="ARBA00004286"/>
    </source>
</evidence>
<dbReference type="Pfam" id="PF23004">
    <property type="entry name" value="PHDvar_NSD"/>
    <property type="match status" value="1"/>
</dbReference>
<dbReference type="CDD" id="cd15566">
    <property type="entry name" value="PHD3_NSD"/>
    <property type="match status" value="1"/>
</dbReference>
<dbReference type="Pfam" id="PF00628">
    <property type="entry name" value="PHD"/>
    <property type="match status" value="1"/>
</dbReference>
<dbReference type="SMART" id="SM00508">
    <property type="entry name" value="PostSET"/>
    <property type="match status" value="1"/>
</dbReference>
<evidence type="ECO:0000256" key="6">
    <source>
        <dbReference type="ARBA" id="ARBA00022679"/>
    </source>
</evidence>
<dbReference type="InterPro" id="IPR001965">
    <property type="entry name" value="Znf_PHD"/>
</dbReference>
<dbReference type="SUPFAM" id="SSF57903">
    <property type="entry name" value="FYVE/PHD zinc finger"/>
    <property type="match status" value="3"/>
</dbReference>
<evidence type="ECO:0000259" key="18">
    <source>
        <dbReference type="PROSITE" id="PS50016"/>
    </source>
</evidence>
<feature type="region of interest" description="Disordered" evidence="17">
    <location>
        <begin position="197"/>
        <end position="222"/>
    </location>
</feature>
<feature type="domain" description="PHD-type" evidence="18">
    <location>
        <begin position="623"/>
        <end position="669"/>
    </location>
</feature>
<dbReference type="GeneID" id="136799968"/>
<keyword evidence="11" id="KW-0862">Zinc</keyword>
<feature type="domain" description="PWWP" evidence="20">
    <location>
        <begin position="76"/>
        <end position="141"/>
    </location>
</feature>
<dbReference type="Pfam" id="PF23011">
    <property type="entry name" value="PHD-1st_NSD"/>
    <property type="match status" value="1"/>
</dbReference>
<dbReference type="GO" id="GO:0008270">
    <property type="term" value="F:zinc ion binding"/>
    <property type="evidence" value="ECO:0007669"/>
    <property type="project" value="UniProtKB-KW"/>
</dbReference>
<dbReference type="SMART" id="SM00317">
    <property type="entry name" value="SET"/>
    <property type="match status" value="1"/>
</dbReference>
<dbReference type="InterPro" id="IPR000313">
    <property type="entry name" value="PWWP_dom"/>
</dbReference>
<dbReference type="InterPro" id="IPR055197">
    <property type="entry name" value="PHDvar_NSD"/>
</dbReference>
<keyword evidence="4" id="KW-0597">Phosphoprotein</keyword>
<dbReference type="InterPro" id="IPR046341">
    <property type="entry name" value="SET_dom_sf"/>
</dbReference>
<feature type="domain" description="AWS" evidence="22">
    <location>
        <begin position="807"/>
        <end position="855"/>
    </location>
</feature>
<keyword evidence="5" id="KW-0489">Methyltransferase</keyword>
<dbReference type="Pfam" id="PF17907">
    <property type="entry name" value="AWS"/>
    <property type="match status" value="1"/>
</dbReference>
<evidence type="ECO:0000259" key="21">
    <source>
        <dbReference type="PROSITE" id="PS50868"/>
    </source>
</evidence>
<evidence type="ECO:0000256" key="13">
    <source>
        <dbReference type="ARBA" id="ARBA00023015"/>
    </source>
</evidence>
<dbReference type="InterPro" id="IPR011011">
    <property type="entry name" value="Znf_FYVE_PHD"/>
</dbReference>
<feature type="compositionally biased region" description="Acidic residues" evidence="17">
    <location>
        <begin position="249"/>
        <end position="263"/>
    </location>
</feature>
<dbReference type="SMART" id="SM00293">
    <property type="entry name" value="PWWP"/>
    <property type="match status" value="2"/>
</dbReference>
<dbReference type="Pfam" id="PF22908">
    <property type="entry name" value="PHD_NSD"/>
    <property type="match status" value="1"/>
</dbReference>
<dbReference type="SUPFAM" id="SSF63748">
    <property type="entry name" value="Tudor/PWWP/MBT"/>
    <property type="match status" value="2"/>
</dbReference>
<dbReference type="CDD" id="cd15568">
    <property type="entry name" value="PHD5_NSD"/>
    <property type="match status" value="1"/>
</dbReference>
<evidence type="ECO:0000256" key="5">
    <source>
        <dbReference type="ARBA" id="ARBA00022603"/>
    </source>
</evidence>
<reference evidence="23" key="1">
    <citation type="submission" date="2021-01" db="UniProtKB">
        <authorList>
            <consortium name="EnsemblMetazoa"/>
        </authorList>
    </citation>
    <scope>IDENTIFICATION</scope>
</reference>
<dbReference type="InterPro" id="IPR019786">
    <property type="entry name" value="Zinc_finger_PHD-type_CS"/>
</dbReference>
<dbReference type="Pfam" id="PF17982">
    <property type="entry name" value="C5HCH"/>
    <property type="match status" value="1"/>
</dbReference>
<dbReference type="CDD" id="cd19173">
    <property type="entry name" value="SET_NSD"/>
    <property type="match status" value="1"/>
</dbReference>
<dbReference type="Pfam" id="PF00855">
    <property type="entry name" value="PWWP"/>
    <property type="match status" value="2"/>
</dbReference>
<evidence type="ECO:0000256" key="12">
    <source>
        <dbReference type="ARBA" id="ARBA00022853"/>
    </source>
</evidence>
<dbReference type="PROSITE" id="PS01359">
    <property type="entry name" value="ZF_PHD_1"/>
    <property type="match status" value="1"/>
</dbReference>
<dbReference type="GO" id="GO:0005634">
    <property type="term" value="C:nucleus"/>
    <property type="evidence" value="ECO:0007669"/>
    <property type="project" value="UniProtKB-SubCell"/>
</dbReference>
<dbReference type="InterPro" id="IPR055198">
    <property type="entry name" value="NSD_PHD"/>
</dbReference>
<evidence type="ECO:0000256" key="1">
    <source>
        <dbReference type="ARBA" id="ARBA00004123"/>
    </source>
</evidence>
<evidence type="ECO:0000256" key="14">
    <source>
        <dbReference type="ARBA" id="ARBA00023163"/>
    </source>
</evidence>
<protein>
    <recommendedName>
        <fullName evidence="25">Histone-lysine N-methyltransferase NSD2</fullName>
    </recommendedName>
</protein>
<evidence type="ECO:0000313" key="23">
    <source>
        <dbReference type="EnsemblMetazoa" id="CLYHEMP018019.1"/>
    </source>
</evidence>
<dbReference type="PROSITE" id="PS50280">
    <property type="entry name" value="SET"/>
    <property type="match status" value="1"/>
</dbReference>
<keyword evidence="10 16" id="KW-0863">Zinc-finger</keyword>
<dbReference type="FunFam" id="3.30.40.10:FF:000025">
    <property type="entry name" value="Histone-lysine N-methyltransferase"/>
    <property type="match status" value="1"/>
</dbReference>
<feature type="domain" description="SET" evidence="19">
    <location>
        <begin position="852"/>
        <end position="974"/>
    </location>
</feature>
<dbReference type="InterPro" id="IPR041306">
    <property type="entry name" value="C5HCH"/>
</dbReference>
<keyword evidence="24" id="KW-1185">Reference proteome</keyword>
<feature type="domain" description="PWWP" evidence="20">
    <location>
        <begin position="674"/>
        <end position="736"/>
    </location>
</feature>
<dbReference type="OrthoDB" id="422362at2759"/>
<feature type="region of interest" description="Disordered" evidence="17">
    <location>
        <begin position="1181"/>
        <end position="1217"/>
    </location>
</feature>
<feature type="compositionally biased region" description="Polar residues" evidence="17">
    <location>
        <begin position="313"/>
        <end position="325"/>
    </location>
</feature>
<organism evidence="23 24">
    <name type="scientific">Clytia hemisphaerica</name>
    <dbReference type="NCBI Taxonomy" id="252671"/>
    <lineage>
        <taxon>Eukaryota</taxon>
        <taxon>Metazoa</taxon>
        <taxon>Cnidaria</taxon>
        <taxon>Hydrozoa</taxon>
        <taxon>Hydroidolina</taxon>
        <taxon>Leptothecata</taxon>
        <taxon>Obeliida</taxon>
        <taxon>Clytiidae</taxon>
        <taxon>Clytia</taxon>
    </lineage>
</organism>
<sequence>MGPKKPRGREVPAPHVAQDVAQDEPKMDSNNNNEISLKDSVDIKPGAKLDVKELVDTKNKNNTVKEEMPENNILLVGDLVWSKIPGHCWWPSMVSYDPCDAIYFTKSKNGKDASKYHVQFFGDRSLRGWVSKGNVIKFEGKDHFMSLPTKVLKNKSKPSSGQKQSWENAIKQANKALTVSRNERKLKFMVNYEDPPAKAKKKSTVAQKKPSIPANKKQENDQHTDHAVLKEIASPINLGTGESNLNDSGIEDAGSDLVIDEEPEKNKRKRKQKEFADYHTGIVMNLAIKSTQWKDVPSSTEKKRSPRKRKSNDSTGFMSPAKSQNVFENEKENLLIKITPKKKGQMRVICRGKEFLDEKQPKKKSKSMRIRGKEDKKYTRIKPVKNEVELIEIYDDTASEASAKIGTKSIKAELEKEQTGRKKIAEQSKDKAENKNLSKFKKEEIYAFCSMCEEASDDLTLCAGVCGRSFHFDCLGLGSKPKKFSCDECLTGHHTCFSCKKNGELIKCSQVSCGKFYHPDCMKALQNFKQDDKPKSKTKQKEVNVNRFFCPQHSCKVCVQEKASNPAVTSIPNSKLVRCIRCPTAYHQKTCFIAGCQVITSQFMICDQHYEEENRKKKNHVNVPWCFVCSHGGTLVCCDTCPASFHLECLDDIDGVPEGAWKCKNCREHKKPKYGDIVWVKFGVYRWWPGIICFPEEIPERIANLPHSPGEFPLMFFGSHDYSWIHSGRVFQYEEGDKGSSLKKSTSLGKHFSKALEEAKLAYVDYKKEQDLLTESLDKRKSKKPPPYKSIKVNRPVSCIRTILDQSEWPICECSAEDGCTAESECLNRMLYFECNAKTCKAGAACQNQRIQKFQYKKAKAIKAEGKGWGLKSEEEIKSGDLVVEYVGELIDEVTCQKRVQEYHENEISDYYFLTIDRDNIIDAYPKGNLSRFMNHSCNPNCETQKWTVNGEVRVGLFANRDIAVGEELSFNYHLDSLGNEKKQCKCGAENCSGFLGVKPKTQHAISMAAKAQKGNKKIKRKQKRVKKQPKAQKTVHEDDCFQCNDGGDLILCSRGGCTKSYHLKCLSLEKKPYGKWECPWHFCDTCGKTAKAMCALCTNSYCETHKDGELFPLRQDVTVCSDHSEEEFKKFILSLDEKLNALTILNEASPAPSVTSSVEIVDVKEATPIEILDDCEDASLKKEGRNKRKTKQEITLQEEPSKKKSRKPRIRGSKAF</sequence>
<dbReference type="GO" id="GO:0005694">
    <property type="term" value="C:chromosome"/>
    <property type="evidence" value="ECO:0007669"/>
    <property type="project" value="UniProtKB-SubCell"/>
</dbReference>
<comment type="subcellular location">
    <subcellularLocation>
        <location evidence="2">Chromosome</location>
    </subcellularLocation>
    <subcellularLocation>
        <location evidence="1">Nucleus</location>
    </subcellularLocation>
</comment>
<dbReference type="CDD" id="cd15567">
    <property type="entry name" value="PHD4_NSD"/>
    <property type="match status" value="1"/>
</dbReference>
<dbReference type="InterPro" id="IPR006560">
    <property type="entry name" value="AWS_dom"/>
</dbReference>
<dbReference type="PROSITE" id="PS51215">
    <property type="entry name" value="AWS"/>
    <property type="match status" value="1"/>
</dbReference>
<dbReference type="PANTHER" id="PTHR22884">
    <property type="entry name" value="SET DOMAIN PROTEINS"/>
    <property type="match status" value="1"/>
</dbReference>
<feature type="domain" description="Post-SET" evidence="21">
    <location>
        <begin position="981"/>
        <end position="997"/>
    </location>
</feature>
<evidence type="ECO:0000256" key="15">
    <source>
        <dbReference type="ARBA" id="ARBA00023242"/>
    </source>
</evidence>
<dbReference type="InterPro" id="IPR050777">
    <property type="entry name" value="SET2_Histone-Lys_MeTrsfase"/>
</dbReference>